<evidence type="ECO:0000313" key="2">
    <source>
        <dbReference type="Proteomes" id="UP000219338"/>
    </source>
</evidence>
<organism evidence="1 2">
    <name type="scientific">Armillaria ostoyae</name>
    <name type="common">Armillaria root rot fungus</name>
    <dbReference type="NCBI Taxonomy" id="47428"/>
    <lineage>
        <taxon>Eukaryota</taxon>
        <taxon>Fungi</taxon>
        <taxon>Dikarya</taxon>
        <taxon>Basidiomycota</taxon>
        <taxon>Agaricomycotina</taxon>
        <taxon>Agaricomycetes</taxon>
        <taxon>Agaricomycetidae</taxon>
        <taxon>Agaricales</taxon>
        <taxon>Marasmiineae</taxon>
        <taxon>Physalacriaceae</taxon>
        <taxon>Armillaria</taxon>
    </lineage>
</organism>
<accession>A0A284RXH7</accession>
<gene>
    <name evidence="1" type="ORF">ARMOST_16901</name>
</gene>
<keyword evidence="2" id="KW-1185">Reference proteome</keyword>
<dbReference type="Proteomes" id="UP000219338">
    <property type="component" value="Unassembled WGS sequence"/>
</dbReference>
<dbReference type="OrthoDB" id="2105077at2759"/>
<dbReference type="EMBL" id="FUEG01000020">
    <property type="protein sequence ID" value="SJL13457.1"/>
    <property type="molecule type" value="Genomic_DNA"/>
</dbReference>
<reference evidence="2" key="1">
    <citation type="journal article" date="2017" name="Nat. Ecol. Evol.">
        <title>Genome expansion and lineage-specific genetic innovations in the forest pathogenic fungi Armillaria.</title>
        <authorList>
            <person name="Sipos G."/>
            <person name="Prasanna A.N."/>
            <person name="Walter M.C."/>
            <person name="O'Connor E."/>
            <person name="Balint B."/>
            <person name="Krizsan K."/>
            <person name="Kiss B."/>
            <person name="Hess J."/>
            <person name="Varga T."/>
            <person name="Slot J."/>
            <person name="Riley R."/>
            <person name="Boka B."/>
            <person name="Rigling D."/>
            <person name="Barry K."/>
            <person name="Lee J."/>
            <person name="Mihaltcheva S."/>
            <person name="LaButti K."/>
            <person name="Lipzen A."/>
            <person name="Waldron R."/>
            <person name="Moloney N.M."/>
            <person name="Sperisen C."/>
            <person name="Kredics L."/>
            <person name="Vagvoelgyi C."/>
            <person name="Patrignani A."/>
            <person name="Fitzpatrick D."/>
            <person name="Nagy I."/>
            <person name="Doyle S."/>
            <person name="Anderson J.B."/>
            <person name="Grigoriev I.V."/>
            <person name="Gueldener U."/>
            <person name="Muensterkoetter M."/>
            <person name="Nagy L.G."/>
        </authorList>
    </citation>
    <scope>NUCLEOTIDE SEQUENCE [LARGE SCALE GENOMIC DNA]</scope>
    <source>
        <strain evidence="2">C18/9</strain>
    </source>
</reference>
<dbReference type="AlphaFoldDB" id="A0A284RXH7"/>
<protein>
    <submittedName>
        <fullName evidence="1">Uncharacterized protein</fullName>
    </submittedName>
</protein>
<name>A0A284RXH7_ARMOS</name>
<sequence length="75" mass="8166">MLASVVNIVQLISLTADVPVSPRKLVDPKHHLIIFQVPTAEKERDAGVYPSFCKPSYTQDLGTGEATPGVYGDQR</sequence>
<evidence type="ECO:0000313" key="1">
    <source>
        <dbReference type="EMBL" id="SJL13457.1"/>
    </source>
</evidence>
<proteinExistence type="predicted"/>